<dbReference type="GO" id="GO:0005886">
    <property type="term" value="C:plasma membrane"/>
    <property type="evidence" value="ECO:0007669"/>
    <property type="project" value="TreeGrafter"/>
</dbReference>
<dbReference type="KEGG" id="xal:XALC_3047"/>
<dbReference type="InterPro" id="IPR000595">
    <property type="entry name" value="cNMP-bd_dom"/>
</dbReference>
<dbReference type="SMART" id="SM00100">
    <property type="entry name" value="cNMP"/>
    <property type="match status" value="1"/>
</dbReference>
<evidence type="ECO:0000259" key="6">
    <source>
        <dbReference type="PROSITE" id="PS50887"/>
    </source>
</evidence>
<proteinExistence type="predicted"/>
<reference evidence="7 8" key="1">
    <citation type="journal article" date="2009" name="BMC Genomics">
        <title>The complete genome sequence of Xanthomonas albilineans provides new insights into the reductive genome evolution of the xylem-limited Xanthomonadaceae.</title>
        <authorList>
            <person name="Pieretti I."/>
            <person name="Royer M."/>
            <person name="Barbe V."/>
            <person name="Carrere S."/>
            <person name="Koebnik R."/>
            <person name="Cociancich S."/>
            <person name="Couloux A."/>
            <person name="Darrasse A."/>
            <person name="Gouzy J."/>
            <person name="Jacques M.A."/>
            <person name="Lauber E."/>
            <person name="Manceau C."/>
            <person name="Mangenot S."/>
            <person name="Poussier S."/>
            <person name="Segurens B."/>
            <person name="Szurek B."/>
            <person name="Verdier V."/>
            <person name="Arlat M."/>
            <person name="Rott P."/>
        </authorList>
    </citation>
    <scope>NUCLEOTIDE SEQUENCE [LARGE SCALE GENOMIC DNA]</scope>
    <source>
        <strain evidence="8">GPE PC73 / CFBP 7063</strain>
    </source>
</reference>
<dbReference type="InterPro" id="IPR050469">
    <property type="entry name" value="Diguanylate_Cyclase"/>
</dbReference>
<evidence type="ECO:0000313" key="7">
    <source>
        <dbReference type="EMBL" id="CBA17524.1"/>
    </source>
</evidence>
<dbReference type="PANTHER" id="PTHR45138">
    <property type="entry name" value="REGULATORY COMPONENTS OF SENSORY TRANSDUCTION SYSTEM"/>
    <property type="match status" value="1"/>
</dbReference>
<dbReference type="GO" id="GO:0043709">
    <property type="term" value="P:cell adhesion involved in single-species biofilm formation"/>
    <property type="evidence" value="ECO:0007669"/>
    <property type="project" value="TreeGrafter"/>
</dbReference>
<protein>
    <recommendedName>
        <fullName evidence="2">diguanylate cyclase</fullName>
        <ecNumber evidence="2">2.7.7.65</ecNumber>
    </recommendedName>
</protein>
<dbReference type="EMBL" id="FP565176">
    <property type="protein sequence ID" value="CBA17524.1"/>
    <property type="molecule type" value="Genomic_DNA"/>
</dbReference>
<dbReference type="GO" id="GO:0052621">
    <property type="term" value="F:diguanylate cyclase activity"/>
    <property type="evidence" value="ECO:0007669"/>
    <property type="project" value="UniProtKB-EC"/>
</dbReference>
<dbReference type="InterPro" id="IPR014710">
    <property type="entry name" value="RmlC-like_jellyroll"/>
</dbReference>
<dbReference type="InterPro" id="IPR018490">
    <property type="entry name" value="cNMP-bd_dom_sf"/>
</dbReference>
<keyword evidence="8" id="KW-1185">Reference proteome</keyword>
<dbReference type="PROSITE" id="PS00889">
    <property type="entry name" value="CNMP_BINDING_2"/>
    <property type="match status" value="1"/>
</dbReference>
<dbReference type="CDD" id="cd01949">
    <property type="entry name" value="GGDEF"/>
    <property type="match status" value="1"/>
</dbReference>
<dbReference type="GO" id="GO:1902201">
    <property type="term" value="P:negative regulation of bacterial-type flagellum-dependent cell motility"/>
    <property type="evidence" value="ECO:0007669"/>
    <property type="project" value="TreeGrafter"/>
</dbReference>
<dbReference type="SMART" id="SM00267">
    <property type="entry name" value="GGDEF"/>
    <property type="match status" value="1"/>
</dbReference>
<feature type="domain" description="Cyclic nucleotide-binding" evidence="5">
    <location>
        <begin position="29"/>
        <end position="126"/>
    </location>
</feature>
<dbReference type="InterPro" id="IPR018488">
    <property type="entry name" value="cNMP-bd_CS"/>
</dbReference>
<evidence type="ECO:0000256" key="3">
    <source>
        <dbReference type="ARBA" id="ARBA00034247"/>
    </source>
</evidence>
<dbReference type="SUPFAM" id="SSF55073">
    <property type="entry name" value="Nucleotide cyclase"/>
    <property type="match status" value="1"/>
</dbReference>
<evidence type="ECO:0000259" key="5">
    <source>
        <dbReference type="PROSITE" id="PS50042"/>
    </source>
</evidence>
<evidence type="ECO:0000256" key="2">
    <source>
        <dbReference type="ARBA" id="ARBA00012528"/>
    </source>
</evidence>
<dbReference type="STRING" id="380358.XALC_3047"/>
<evidence type="ECO:0000256" key="1">
    <source>
        <dbReference type="ARBA" id="ARBA00004496"/>
    </source>
</evidence>
<dbReference type="Gene3D" id="2.60.120.10">
    <property type="entry name" value="Jelly Rolls"/>
    <property type="match status" value="1"/>
</dbReference>
<dbReference type="eggNOG" id="COG0664">
    <property type="taxonomic scope" value="Bacteria"/>
</dbReference>
<dbReference type="PROSITE" id="PS50887">
    <property type="entry name" value="GGDEF"/>
    <property type="match status" value="1"/>
</dbReference>
<dbReference type="InterPro" id="IPR000160">
    <property type="entry name" value="GGDEF_dom"/>
</dbReference>
<gene>
    <name evidence="7" type="ordered locus">XALc_3047</name>
</gene>
<dbReference type="Pfam" id="PF00027">
    <property type="entry name" value="cNMP_binding"/>
    <property type="match status" value="1"/>
</dbReference>
<feature type="domain" description="GGDEF" evidence="6">
    <location>
        <begin position="211"/>
        <end position="343"/>
    </location>
</feature>
<dbReference type="AlphaFoldDB" id="D2UGL3"/>
<dbReference type="PATRIC" id="fig|29447.3.peg.3016"/>
<evidence type="ECO:0000313" key="8">
    <source>
        <dbReference type="Proteomes" id="UP000001890"/>
    </source>
</evidence>
<evidence type="ECO:0000256" key="4">
    <source>
        <dbReference type="SAM" id="Coils"/>
    </source>
</evidence>
<dbReference type="InterPro" id="IPR029787">
    <property type="entry name" value="Nucleotide_cyclase"/>
</dbReference>
<dbReference type="Pfam" id="PF00990">
    <property type="entry name" value="GGDEF"/>
    <property type="match status" value="1"/>
</dbReference>
<sequence length="347" mass="38330">MNCASTATNIRSMMPKVAAVVSTANGQAILTAAELRLFSEFGRSRAVRAGEVLFRRGDGGRNMFVISSGVIDLDFGEDLLVKHLGHGEFFGELGMLIGSHMRSADAIAVSDGVLVELDHEDFQLLVERDPVIVAYFLRRTIMEVVTNEQTLIRQLRRRNDELEAALDNVCTTTYQLHQAEELVRTDELTGLHNRRGLILRMQECRRDSQSPGPGLLLIDCDGFKEINAVHGHRVGDRVLQNVANILRSVTGQDDIACRLGDDEFCLLVANGTVEDLRRIGEFVIATVQNLLGVPQKVPHICPVSIGISQVDPHSDWNDWYANADAALYEAKRQGGNSLYWHALVSAA</sequence>
<comment type="catalytic activity">
    <reaction evidence="3">
        <text>2 GTP = 3',3'-c-di-GMP + 2 diphosphate</text>
        <dbReference type="Rhea" id="RHEA:24898"/>
        <dbReference type="ChEBI" id="CHEBI:33019"/>
        <dbReference type="ChEBI" id="CHEBI:37565"/>
        <dbReference type="ChEBI" id="CHEBI:58805"/>
        <dbReference type="EC" id="2.7.7.65"/>
    </reaction>
</comment>
<dbReference type="SUPFAM" id="SSF51206">
    <property type="entry name" value="cAMP-binding domain-like"/>
    <property type="match status" value="1"/>
</dbReference>
<accession>D2UGL3</accession>
<dbReference type="PANTHER" id="PTHR45138:SF9">
    <property type="entry name" value="DIGUANYLATE CYCLASE DGCM-RELATED"/>
    <property type="match status" value="1"/>
</dbReference>
<dbReference type="eggNOG" id="COG3706">
    <property type="taxonomic scope" value="Bacteria"/>
</dbReference>
<keyword evidence="4" id="KW-0175">Coiled coil</keyword>
<feature type="coiled-coil region" evidence="4">
    <location>
        <begin position="145"/>
        <end position="172"/>
    </location>
</feature>
<comment type="subcellular location">
    <subcellularLocation>
        <location evidence="1">Cytoplasm</location>
    </subcellularLocation>
</comment>
<dbReference type="PROSITE" id="PS50042">
    <property type="entry name" value="CNMP_BINDING_3"/>
    <property type="match status" value="1"/>
</dbReference>
<name>D2UGL3_XANAP</name>
<dbReference type="NCBIfam" id="TIGR00254">
    <property type="entry name" value="GGDEF"/>
    <property type="match status" value="1"/>
</dbReference>
<organism evidence="7 8">
    <name type="scientific">Xanthomonas albilineans (strain GPE PC73 / CFBP 7063)</name>
    <dbReference type="NCBI Taxonomy" id="380358"/>
    <lineage>
        <taxon>Bacteria</taxon>
        <taxon>Pseudomonadati</taxon>
        <taxon>Pseudomonadota</taxon>
        <taxon>Gammaproteobacteria</taxon>
        <taxon>Lysobacterales</taxon>
        <taxon>Lysobacteraceae</taxon>
        <taxon>Xanthomonas</taxon>
    </lineage>
</organism>
<dbReference type="EC" id="2.7.7.65" evidence="2"/>
<dbReference type="InterPro" id="IPR043128">
    <property type="entry name" value="Rev_trsase/Diguanyl_cyclase"/>
</dbReference>
<dbReference type="GO" id="GO:0005737">
    <property type="term" value="C:cytoplasm"/>
    <property type="evidence" value="ECO:0007669"/>
    <property type="project" value="UniProtKB-SubCell"/>
</dbReference>
<dbReference type="Proteomes" id="UP000001890">
    <property type="component" value="Chromosome"/>
</dbReference>
<dbReference type="OrthoDB" id="9803824at2"/>
<dbReference type="CDD" id="cd00038">
    <property type="entry name" value="CAP_ED"/>
    <property type="match status" value="1"/>
</dbReference>
<dbReference type="Gene3D" id="3.30.70.270">
    <property type="match status" value="1"/>
</dbReference>